<sequence>MTPPKTPKAKTPKTPKQKASGAAAVDRLRDDIDRGGTGDKVAFVDPAAAPLGTDDEAAGHSPTAEEAVVAAGHERARPAERGDKATPADLASGSASWGSIFLVCVVVAVIVAIIAWAILGG</sequence>
<feature type="compositionally biased region" description="Basic and acidic residues" evidence="1">
    <location>
        <begin position="26"/>
        <end position="37"/>
    </location>
</feature>
<dbReference type="AlphaFoldDB" id="A0A0B5E180"/>
<dbReference type="HOGENOM" id="CLU_145409_2_0_5"/>
<feature type="region of interest" description="Disordered" evidence="1">
    <location>
        <begin position="1"/>
        <end position="91"/>
    </location>
</feature>
<evidence type="ECO:0000256" key="1">
    <source>
        <dbReference type="SAM" id="MobiDB-lite"/>
    </source>
</evidence>
<evidence type="ECO:0000313" key="4">
    <source>
        <dbReference type="Proteomes" id="UP000031521"/>
    </source>
</evidence>
<dbReference type="KEGG" id="cid:P73_4329"/>
<keyword evidence="4" id="KW-1185">Reference proteome</keyword>
<protein>
    <submittedName>
        <fullName evidence="3">Uncharacterized protein</fullName>
    </submittedName>
</protein>
<keyword evidence="2" id="KW-1133">Transmembrane helix</keyword>
<dbReference type="RefSeq" id="WP_245629210.1">
    <property type="nucleotide sequence ID" value="NZ_CP004393.1"/>
</dbReference>
<keyword evidence="2" id="KW-0472">Membrane</keyword>
<dbReference type="STRING" id="1208324.P73_4329"/>
<accession>A0A0B5E180</accession>
<dbReference type="Proteomes" id="UP000031521">
    <property type="component" value="Chromosome"/>
</dbReference>
<feature type="transmembrane region" description="Helical" evidence="2">
    <location>
        <begin position="100"/>
        <end position="119"/>
    </location>
</feature>
<name>A0A0B5E180_9RHOB</name>
<dbReference type="EMBL" id="CP004393">
    <property type="protein sequence ID" value="AJE49044.1"/>
    <property type="molecule type" value="Genomic_DNA"/>
</dbReference>
<feature type="compositionally biased region" description="Basic and acidic residues" evidence="1">
    <location>
        <begin position="72"/>
        <end position="86"/>
    </location>
</feature>
<evidence type="ECO:0000313" key="3">
    <source>
        <dbReference type="EMBL" id="AJE49044.1"/>
    </source>
</evidence>
<organism evidence="3 4">
    <name type="scientific">Celeribacter indicus</name>
    <dbReference type="NCBI Taxonomy" id="1208324"/>
    <lineage>
        <taxon>Bacteria</taxon>
        <taxon>Pseudomonadati</taxon>
        <taxon>Pseudomonadota</taxon>
        <taxon>Alphaproteobacteria</taxon>
        <taxon>Rhodobacterales</taxon>
        <taxon>Roseobacteraceae</taxon>
        <taxon>Celeribacter</taxon>
    </lineage>
</organism>
<gene>
    <name evidence="3" type="ORF">P73_4329</name>
</gene>
<reference evidence="3 4" key="1">
    <citation type="journal article" date="2014" name="Int. J. Syst. Evol. Microbiol.">
        <title>Celeribacter indicus sp. nov., a polycyclic aromatic hydrocarbon-degrading bacterium from deep-sea sediment and reclassification of Huaishuia halophila as Celeribacter halophilus comb. nov.</title>
        <authorList>
            <person name="Lai Q."/>
            <person name="Cao J."/>
            <person name="Yuan J."/>
            <person name="Li F."/>
            <person name="Shao Z."/>
        </authorList>
    </citation>
    <scope>NUCLEOTIDE SEQUENCE [LARGE SCALE GENOMIC DNA]</scope>
    <source>
        <strain evidence="3">P73</strain>
    </source>
</reference>
<keyword evidence="2" id="KW-0812">Transmembrane</keyword>
<proteinExistence type="predicted"/>
<feature type="compositionally biased region" description="Basic residues" evidence="1">
    <location>
        <begin position="7"/>
        <end position="16"/>
    </location>
</feature>
<evidence type="ECO:0000256" key="2">
    <source>
        <dbReference type="SAM" id="Phobius"/>
    </source>
</evidence>